<dbReference type="CDD" id="cd04813">
    <property type="entry name" value="PA_1"/>
    <property type="match status" value="1"/>
</dbReference>
<feature type="compositionally biased region" description="Polar residues" evidence="13">
    <location>
        <begin position="185"/>
        <end position="195"/>
    </location>
</feature>
<dbReference type="Pfam" id="PF13639">
    <property type="entry name" value="zf-RING_2"/>
    <property type="match status" value="1"/>
</dbReference>
<comment type="subcellular location">
    <subcellularLocation>
        <location evidence="2">Membrane</location>
        <topology evidence="2">Multi-pass membrane protein</topology>
    </subcellularLocation>
</comment>
<dbReference type="InterPro" id="IPR046450">
    <property type="entry name" value="PA_dom_sf"/>
</dbReference>
<feature type="compositionally biased region" description="Low complexity" evidence="13">
    <location>
        <begin position="560"/>
        <end position="591"/>
    </location>
</feature>
<evidence type="ECO:0000256" key="14">
    <source>
        <dbReference type="SAM" id="Phobius"/>
    </source>
</evidence>
<dbReference type="Gene3D" id="3.30.40.10">
    <property type="entry name" value="Zinc/RING finger domain, C3HC4 (zinc finger)"/>
    <property type="match status" value="1"/>
</dbReference>
<dbReference type="OrthoDB" id="5357315at2759"/>
<feature type="region of interest" description="Disordered" evidence="13">
    <location>
        <begin position="295"/>
        <end position="440"/>
    </location>
</feature>
<dbReference type="AlphaFoldDB" id="A0A6A6W369"/>
<feature type="signal peptide" evidence="15">
    <location>
        <begin position="1"/>
        <end position="22"/>
    </location>
</feature>
<evidence type="ECO:0000256" key="10">
    <source>
        <dbReference type="ARBA" id="ARBA00022989"/>
    </source>
</evidence>
<evidence type="ECO:0000256" key="2">
    <source>
        <dbReference type="ARBA" id="ARBA00004141"/>
    </source>
</evidence>
<evidence type="ECO:0000256" key="11">
    <source>
        <dbReference type="ARBA" id="ARBA00023136"/>
    </source>
</evidence>
<keyword evidence="7 12" id="KW-0863">Zinc-finger</keyword>
<dbReference type="Pfam" id="PF02225">
    <property type="entry name" value="PA"/>
    <property type="match status" value="1"/>
</dbReference>
<feature type="compositionally biased region" description="Polar residues" evidence="13">
    <location>
        <begin position="375"/>
        <end position="386"/>
    </location>
</feature>
<feature type="compositionally biased region" description="Polar residues" evidence="13">
    <location>
        <begin position="403"/>
        <end position="412"/>
    </location>
</feature>
<proteinExistence type="predicted"/>
<dbReference type="SUPFAM" id="SSF57850">
    <property type="entry name" value="RING/U-box"/>
    <property type="match status" value="1"/>
</dbReference>
<evidence type="ECO:0000256" key="4">
    <source>
        <dbReference type="ARBA" id="ARBA00022679"/>
    </source>
</evidence>
<evidence type="ECO:0000256" key="8">
    <source>
        <dbReference type="ARBA" id="ARBA00022786"/>
    </source>
</evidence>
<evidence type="ECO:0000256" key="1">
    <source>
        <dbReference type="ARBA" id="ARBA00000900"/>
    </source>
</evidence>
<evidence type="ECO:0000313" key="17">
    <source>
        <dbReference type="EMBL" id="KAF2757302.1"/>
    </source>
</evidence>
<dbReference type="Proteomes" id="UP000799437">
    <property type="component" value="Unassembled WGS sequence"/>
</dbReference>
<dbReference type="EMBL" id="ML996573">
    <property type="protein sequence ID" value="KAF2757302.1"/>
    <property type="molecule type" value="Genomic_DNA"/>
</dbReference>
<evidence type="ECO:0000256" key="13">
    <source>
        <dbReference type="SAM" id="MobiDB-lite"/>
    </source>
</evidence>
<comment type="catalytic activity">
    <reaction evidence="1">
        <text>S-ubiquitinyl-[E2 ubiquitin-conjugating enzyme]-L-cysteine + [acceptor protein]-L-lysine = [E2 ubiquitin-conjugating enzyme]-L-cysteine + N(6)-ubiquitinyl-[acceptor protein]-L-lysine.</text>
        <dbReference type="EC" id="2.3.2.27"/>
    </reaction>
</comment>
<dbReference type="GO" id="GO:0006511">
    <property type="term" value="P:ubiquitin-dependent protein catabolic process"/>
    <property type="evidence" value="ECO:0007669"/>
    <property type="project" value="TreeGrafter"/>
</dbReference>
<evidence type="ECO:0000256" key="6">
    <source>
        <dbReference type="ARBA" id="ARBA00022723"/>
    </source>
</evidence>
<keyword evidence="6" id="KW-0479">Metal-binding</keyword>
<dbReference type="RefSeq" id="XP_033599753.1">
    <property type="nucleotide sequence ID" value="XM_033749458.1"/>
</dbReference>
<dbReference type="InterPro" id="IPR013083">
    <property type="entry name" value="Znf_RING/FYVE/PHD"/>
</dbReference>
<keyword evidence="5 14" id="KW-0812">Transmembrane</keyword>
<dbReference type="GO" id="GO:0016567">
    <property type="term" value="P:protein ubiquitination"/>
    <property type="evidence" value="ECO:0007669"/>
    <property type="project" value="TreeGrafter"/>
</dbReference>
<evidence type="ECO:0000256" key="7">
    <source>
        <dbReference type="ARBA" id="ARBA00022771"/>
    </source>
</evidence>
<evidence type="ECO:0000256" key="9">
    <source>
        <dbReference type="ARBA" id="ARBA00022833"/>
    </source>
</evidence>
<dbReference type="InterPro" id="IPR001841">
    <property type="entry name" value="Znf_RING"/>
</dbReference>
<evidence type="ECO:0000256" key="5">
    <source>
        <dbReference type="ARBA" id="ARBA00022692"/>
    </source>
</evidence>
<feature type="region of interest" description="Disordered" evidence="13">
    <location>
        <begin position="144"/>
        <end position="206"/>
    </location>
</feature>
<dbReference type="PANTHER" id="PTHR45977:SF4">
    <property type="entry name" value="RING-TYPE DOMAIN-CONTAINING PROTEIN"/>
    <property type="match status" value="1"/>
</dbReference>
<dbReference type="GO" id="GO:0061630">
    <property type="term" value="F:ubiquitin protein ligase activity"/>
    <property type="evidence" value="ECO:0007669"/>
    <property type="project" value="UniProtKB-EC"/>
</dbReference>
<dbReference type="GO" id="GO:0008270">
    <property type="term" value="F:zinc ion binding"/>
    <property type="evidence" value="ECO:0007669"/>
    <property type="project" value="UniProtKB-KW"/>
</dbReference>
<evidence type="ECO:0000256" key="12">
    <source>
        <dbReference type="PROSITE-ProRule" id="PRU00175"/>
    </source>
</evidence>
<keyword evidence="10 14" id="KW-1133">Transmembrane helix</keyword>
<dbReference type="FunFam" id="3.30.40.10:FF:000364">
    <property type="entry name" value="Protease-associated PA domain protein"/>
    <property type="match status" value="1"/>
</dbReference>
<reference evidence="17" key="1">
    <citation type="journal article" date="2020" name="Stud. Mycol.">
        <title>101 Dothideomycetes genomes: a test case for predicting lifestyles and emergence of pathogens.</title>
        <authorList>
            <person name="Haridas S."/>
            <person name="Albert R."/>
            <person name="Binder M."/>
            <person name="Bloem J."/>
            <person name="Labutti K."/>
            <person name="Salamov A."/>
            <person name="Andreopoulos B."/>
            <person name="Baker S."/>
            <person name="Barry K."/>
            <person name="Bills G."/>
            <person name="Bluhm B."/>
            <person name="Cannon C."/>
            <person name="Castanera R."/>
            <person name="Culley D."/>
            <person name="Daum C."/>
            <person name="Ezra D."/>
            <person name="Gonzalez J."/>
            <person name="Henrissat B."/>
            <person name="Kuo A."/>
            <person name="Liang C."/>
            <person name="Lipzen A."/>
            <person name="Lutzoni F."/>
            <person name="Magnuson J."/>
            <person name="Mondo S."/>
            <person name="Nolan M."/>
            <person name="Ohm R."/>
            <person name="Pangilinan J."/>
            <person name="Park H.-J."/>
            <person name="Ramirez L."/>
            <person name="Alfaro M."/>
            <person name="Sun H."/>
            <person name="Tritt A."/>
            <person name="Yoshinaga Y."/>
            <person name="Zwiers L.-H."/>
            <person name="Turgeon B."/>
            <person name="Goodwin S."/>
            <person name="Spatafora J."/>
            <person name="Crous P."/>
            <person name="Grigoriev I."/>
        </authorList>
    </citation>
    <scope>NUCLEOTIDE SEQUENCE</scope>
    <source>
        <strain evidence="17">CBS 121739</strain>
    </source>
</reference>
<dbReference type="Gene3D" id="3.50.30.30">
    <property type="match status" value="1"/>
</dbReference>
<keyword evidence="4" id="KW-0808">Transferase</keyword>
<feature type="domain" description="RING-type" evidence="16">
    <location>
        <begin position="643"/>
        <end position="686"/>
    </location>
</feature>
<dbReference type="SUPFAM" id="SSF52025">
    <property type="entry name" value="PA domain"/>
    <property type="match status" value="1"/>
</dbReference>
<sequence length="809" mass="89444">MRPFRFLFTLLLCLLLLTILLCMRSPAPSNNANLIHSFPKTKGSSQSVFSWSTPSILFAPTASISLTDDNTTYFLARPAMFGPTLPPKGLSGPLWAGSGFTDDAFAFGGFVGRSEGELGCSDIPDWEEGDEPYMHVAEFDMEDWRKSSNSKATPNQLRRRTPRSRHEAARDGPYASLKNFDPSLHDSSSQSPQHSTPRHVEEKEATMTAHADIQSLQEGAEIAGKVVLLSRGGCGFLDKVLWAQRRGATAVIVGDNHSGGGLISMYGRGDTTNVSIPAIFTSHTTAHLLSSLIPSGVDGKRSRPQASGSTHNVPGSSRSSPKEYFKSRLESRSAVSRILGSFQRPKQSSRDASSKEHESVSWASLEDIAKEKPFQPSTTPVPSNDDNFVIGVDDWRDPDMLSKESSTPTGTTDHSDRTSDERFKGGSTVPGSGEYAGADENGHSGWFSSFRWRGGDDNDHTSDDNLHHSSSTPLVPDEPENLHHDALWVTLSPNSMSTNPFFDTLLVLVVSPLVTLTVVYALLLLRSRIRRRRWRAPKSVVERLPVRTYHTLSSSIGILTPSPSGSPLSSPIATSPTTPLLTSTPRPVLTTRRSRPRARTTPETHASSSYDTTRHRSRSPDSEKREAGLAEWRRRYGGRQKECVVCLEEYEDGISRVMSLPCGHEFHAECITPWLTTRRRTCPICKGDVVRSLRRRDRNSPDPDGGSDNYSDADSDDARDTRRFNMEGELVEQDEQDSVAIRRNDEPAAQLPMRAEDLYAADLEQGAGELRRDAGEGVVERVWRAVEVLSGSVRERGWWGRREEADRDR</sequence>
<feature type="compositionally biased region" description="Basic and acidic residues" evidence="13">
    <location>
        <begin position="348"/>
        <end position="359"/>
    </location>
</feature>
<gene>
    <name evidence="17" type="ORF">EJ05DRAFT_538533</name>
</gene>
<dbReference type="PANTHER" id="PTHR45977">
    <property type="entry name" value="TARGET OF ERK KINASE MPK-1"/>
    <property type="match status" value="1"/>
</dbReference>
<feature type="compositionally biased region" description="Polar residues" evidence="13">
    <location>
        <begin position="304"/>
        <end position="319"/>
    </location>
</feature>
<name>A0A6A6W369_9PEZI</name>
<keyword evidence="11 14" id="KW-0472">Membrane</keyword>
<dbReference type="EC" id="2.3.2.27" evidence="3"/>
<feature type="chain" id="PRO_5025410443" description="RING-type E3 ubiquitin transferase" evidence="15">
    <location>
        <begin position="23"/>
        <end position="809"/>
    </location>
</feature>
<keyword evidence="15" id="KW-0732">Signal</keyword>
<feature type="compositionally biased region" description="Basic and acidic residues" evidence="13">
    <location>
        <begin position="320"/>
        <end position="331"/>
    </location>
</feature>
<evidence type="ECO:0000313" key="18">
    <source>
        <dbReference type="Proteomes" id="UP000799437"/>
    </source>
</evidence>
<feature type="region of interest" description="Disordered" evidence="13">
    <location>
        <begin position="560"/>
        <end position="628"/>
    </location>
</feature>
<dbReference type="GeneID" id="54490512"/>
<protein>
    <recommendedName>
        <fullName evidence="3">RING-type E3 ubiquitin transferase</fullName>
        <ecNumber evidence="3">2.3.2.27</ecNumber>
    </recommendedName>
</protein>
<keyword evidence="8" id="KW-0833">Ubl conjugation pathway</keyword>
<evidence type="ECO:0000256" key="3">
    <source>
        <dbReference type="ARBA" id="ARBA00012483"/>
    </source>
</evidence>
<dbReference type="GO" id="GO:0016020">
    <property type="term" value="C:membrane"/>
    <property type="evidence" value="ECO:0007669"/>
    <property type="project" value="UniProtKB-SubCell"/>
</dbReference>
<evidence type="ECO:0000259" key="16">
    <source>
        <dbReference type="PROSITE" id="PS50089"/>
    </source>
</evidence>
<feature type="region of interest" description="Disordered" evidence="13">
    <location>
        <begin position="695"/>
        <end position="719"/>
    </location>
</feature>
<feature type="compositionally biased region" description="Basic and acidic residues" evidence="13">
    <location>
        <begin position="612"/>
        <end position="628"/>
    </location>
</feature>
<feature type="compositionally biased region" description="Basic and acidic residues" evidence="13">
    <location>
        <begin position="413"/>
        <end position="424"/>
    </location>
</feature>
<organism evidence="17 18">
    <name type="scientific">Pseudovirgaria hyperparasitica</name>
    <dbReference type="NCBI Taxonomy" id="470096"/>
    <lineage>
        <taxon>Eukaryota</taxon>
        <taxon>Fungi</taxon>
        <taxon>Dikarya</taxon>
        <taxon>Ascomycota</taxon>
        <taxon>Pezizomycotina</taxon>
        <taxon>Dothideomycetes</taxon>
        <taxon>Dothideomycetes incertae sedis</taxon>
        <taxon>Acrospermales</taxon>
        <taxon>Acrospermaceae</taxon>
        <taxon>Pseudovirgaria</taxon>
    </lineage>
</organism>
<dbReference type="SMART" id="SM00184">
    <property type="entry name" value="RING"/>
    <property type="match status" value="1"/>
</dbReference>
<evidence type="ECO:0000256" key="15">
    <source>
        <dbReference type="SAM" id="SignalP"/>
    </source>
</evidence>
<feature type="compositionally biased region" description="Polar residues" evidence="13">
    <location>
        <begin position="147"/>
        <end position="156"/>
    </location>
</feature>
<keyword evidence="18" id="KW-1185">Reference proteome</keyword>
<dbReference type="InterPro" id="IPR003137">
    <property type="entry name" value="PA_domain"/>
</dbReference>
<keyword evidence="9" id="KW-0862">Zinc</keyword>
<feature type="transmembrane region" description="Helical" evidence="14">
    <location>
        <begin position="505"/>
        <end position="525"/>
    </location>
</feature>
<accession>A0A6A6W369</accession>
<feature type="compositionally biased region" description="Basic and acidic residues" evidence="13">
    <location>
        <begin position="393"/>
        <end position="402"/>
    </location>
</feature>
<dbReference type="PROSITE" id="PS50089">
    <property type="entry name" value="ZF_RING_2"/>
    <property type="match status" value="1"/>
</dbReference>
<dbReference type="CDD" id="cd16454">
    <property type="entry name" value="RING-H2_PA-TM-RING"/>
    <property type="match status" value="1"/>
</dbReference>